<evidence type="ECO:0000313" key="3">
    <source>
        <dbReference type="Proteomes" id="UP000094527"/>
    </source>
</evidence>
<dbReference type="EMBL" id="LJIJ01000029">
    <property type="protein sequence ID" value="ODN05155.1"/>
    <property type="molecule type" value="Genomic_DNA"/>
</dbReference>
<dbReference type="Proteomes" id="UP000094527">
    <property type="component" value="Unassembled WGS sequence"/>
</dbReference>
<evidence type="ECO:0000256" key="1">
    <source>
        <dbReference type="SAM" id="MobiDB-lite"/>
    </source>
</evidence>
<proteinExistence type="predicted"/>
<sequence length="115" mass="12463">MQFSSTLDNVVNMDQNQANQQPKEEAESGDVVNQNADATSSNTNNTTSQFHNSPRKESAEYVEDVLESFSQTSQGAGILLTIEDSDALANKLAAAAAEPMFEFGEIQDAPNDYAR</sequence>
<feature type="compositionally biased region" description="Polar residues" evidence="1">
    <location>
        <begin position="1"/>
        <end position="21"/>
    </location>
</feature>
<accession>A0A1D2NJ67</accession>
<comment type="caution">
    <text evidence="2">The sequence shown here is derived from an EMBL/GenBank/DDBJ whole genome shotgun (WGS) entry which is preliminary data.</text>
</comment>
<keyword evidence="3" id="KW-1185">Reference proteome</keyword>
<organism evidence="2 3">
    <name type="scientific">Orchesella cincta</name>
    <name type="common">Springtail</name>
    <name type="synonym">Podura cincta</name>
    <dbReference type="NCBI Taxonomy" id="48709"/>
    <lineage>
        <taxon>Eukaryota</taxon>
        <taxon>Metazoa</taxon>
        <taxon>Ecdysozoa</taxon>
        <taxon>Arthropoda</taxon>
        <taxon>Hexapoda</taxon>
        <taxon>Collembola</taxon>
        <taxon>Entomobryomorpha</taxon>
        <taxon>Entomobryoidea</taxon>
        <taxon>Orchesellidae</taxon>
        <taxon>Orchesellinae</taxon>
        <taxon>Orchesella</taxon>
    </lineage>
</organism>
<feature type="compositionally biased region" description="Low complexity" evidence="1">
    <location>
        <begin position="39"/>
        <end position="48"/>
    </location>
</feature>
<name>A0A1D2NJ67_ORCCI</name>
<reference evidence="2 3" key="1">
    <citation type="journal article" date="2016" name="Genome Biol. Evol.">
        <title>Gene Family Evolution Reflects Adaptation to Soil Environmental Stressors in the Genome of the Collembolan Orchesella cincta.</title>
        <authorList>
            <person name="Faddeeva-Vakhrusheva A."/>
            <person name="Derks M.F."/>
            <person name="Anvar S.Y."/>
            <person name="Agamennone V."/>
            <person name="Suring W."/>
            <person name="Smit S."/>
            <person name="van Straalen N.M."/>
            <person name="Roelofs D."/>
        </authorList>
    </citation>
    <scope>NUCLEOTIDE SEQUENCE [LARGE SCALE GENOMIC DNA]</scope>
    <source>
        <tissue evidence="2">Mixed pool</tissue>
    </source>
</reference>
<dbReference type="AlphaFoldDB" id="A0A1D2NJ67"/>
<evidence type="ECO:0000313" key="2">
    <source>
        <dbReference type="EMBL" id="ODN05155.1"/>
    </source>
</evidence>
<gene>
    <name evidence="2" type="ORF">Ocin01_01537</name>
</gene>
<protein>
    <submittedName>
        <fullName evidence="2">Uncharacterized protein</fullName>
    </submittedName>
</protein>
<feature type="region of interest" description="Disordered" evidence="1">
    <location>
        <begin position="1"/>
        <end position="61"/>
    </location>
</feature>